<dbReference type="InterPro" id="IPR057326">
    <property type="entry name" value="KR_dom"/>
</dbReference>
<evidence type="ECO:0000256" key="2">
    <source>
        <dbReference type="ARBA" id="ARBA00022857"/>
    </source>
</evidence>
<dbReference type="Proteomes" id="UP000199601">
    <property type="component" value="Unassembled WGS sequence"/>
</dbReference>
<accession>A0A0U1DLW7</accession>
<comment type="similarity">
    <text evidence="1 4">Belongs to the short-chain dehydrogenases/reductases (SDR) family.</text>
</comment>
<evidence type="ECO:0000256" key="3">
    <source>
        <dbReference type="ARBA" id="ARBA00023002"/>
    </source>
</evidence>
<keyword evidence="7" id="KW-1185">Reference proteome</keyword>
<evidence type="ECO:0000313" key="6">
    <source>
        <dbReference type="EMBL" id="CQD19043.1"/>
    </source>
</evidence>
<dbReference type="Gene3D" id="3.40.50.720">
    <property type="entry name" value="NAD(P)-binding Rossmann-like Domain"/>
    <property type="match status" value="1"/>
</dbReference>
<dbReference type="AlphaFoldDB" id="A0A0U1DLW7"/>
<dbReference type="InterPro" id="IPR002347">
    <property type="entry name" value="SDR_fam"/>
</dbReference>
<keyword evidence="3" id="KW-0560">Oxidoreductase</keyword>
<dbReference type="Pfam" id="PF00106">
    <property type="entry name" value="adh_short"/>
    <property type="match status" value="1"/>
</dbReference>
<dbReference type="PANTHER" id="PTHR43391:SF14">
    <property type="entry name" value="DEHYDROGENASE_REDUCTASE SDR FAMILY PROTEIN 7-LIKE"/>
    <property type="match status" value="1"/>
</dbReference>
<dbReference type="SUPFAM" id="SSF51735">
    <property type="entry name" value="NAD(P)-binding Rossmann-fold domains"/>
    <property type="match status" value="1"/>
</dbReference>
<sequence length="284" mass="30992">MRFKNFEDAVAVVTGGGMGLGEALCEELGRRGATVVVADIDGEAARRVAERLAHAGTPAAAVPVDVANQIEVVKLIENTVSEYGRIDYMINNAGVAIGGDSRDLSMQQWRRVLDVDLLGVVHGTVHAYQAMARQGHGHIINVSSLSGLIPQPGNAAYCTSKHGIVGLSLSLRAEGVDLGVKVSAACPGDMKTKIYDNMVVVNMPREQVATLSRRTHYLMPQMSAEAAARAILRGADRNRPLIVFPAVVRVIWHLYRRFPGLFYRVNVHRMRLFRQLRADQSETL</sequence>
<dbReference type="InterPro" id="IPR020904">
    <property type="entry name" value="Sc_DH/Rdtase_CS"/>
</dbReference>
<evidence type="ECO:0000259" key="5">
    <source>
        <dbReference type="SMART" id="SM00822"/>
    </source>
</evidence>
<dbReference type="RefSeq" id="WP_085240500.1">
    <property type="nucleotide sequence ID" value="NZ_CTEC01000002.1"/>
</dbReference>
<dbReference type="STRING" id="761804.BN000_04395"/>
<dbReference type="CDD" id="cd05233">
    <property type="entry name" value="SDR_c"/>
    <property type="match status" value="1"/>
</dbReference>
<dbReference type="SMART" id="SM00822">
    <property type="entry name" value="PKS_KR"/>
    <property type="match status" value="1"/>
</dbReference>
<name>A0A0U1DLW7_9MYCO</name>
<evidence type="ECO:0000313" key="7">
    <source>
        <dbReference type="Proteomes" id="UP000199601"/>
    </source>
</evidence>
<organism evidence="6 7">
    <name type="scientific">Mycobacterium europaeum</name>
    <dbReference type="NCBI Taxonomy" id="761804"/>
    <lineage>
        <taxon>Bacteria</taxon>
        <taxon>Bacillati</taxon>
        <taxon>Actinomycetota</taxon>
        <taxon>Actinomycetes</taxon>
        <taxon>Mycobacteriales</taxon>
        <taxon>Mycobacteriaceae</taxon>
        <taxon>Mycobacterium</taxon>
        <taxon>Mycobacterium simiae complex</taxon>
    </lineage>
</organism>
<proteinExistence type="inferred from homology"/>
<keyword evidence="2" id="KW-0521">NADP</keyword>
<dbReference type="InterPro" id="IPR036291">
    <property type="entry name" value="NAD(P)-bd_dom_sf"/>
</dbReference>
<dbReference type="OrthoDB" id="9775296at2"/>
<dbReference type="PANTHER" id="PTHR43391">
    <property type="entry name" value="RETINOL DEHYDROGENASE-RELATED"/>
    <property type="match status" value="1"/>
</dbReference>
<evidence type="ECO:0000256" key="1">
    <source>
        <dbReference type="ARBA" id="ARBA00006484"/>
    </source>
</evidence>
<dbReference type="PROSITE" id="PS00061">
    <property type="entry name" value="ADH_SHORT"/>
    <property type="match status" value="1"/>
</dbReference>
<dbReference type="PRINTS" id="PR00081">
    <property type="entry name" value="GDHRDH"/>
</dbReference>
<dbReference type="PRINTS" id="PR00080">
    <property type="entry name" value="SDRFAMILY"/>
</dbReference>
<dbReference type="GO" id="GO:0016491">
    <property type="term" value="F:oxidoreductase activity"/>
    <property type="evidence" value="ECO:0007669"/>
    <property type="project" value="UniProtKB-KW"/>
</dbReference>
<dbReference type="EMBL" id="CTEC01000002">
    <property type="protein sequence ID" value="CQD19043.1"/>
    <property type="molecule type" value="Genomic_DNA"/>
</dbReference>
<dbReference type="FunFam" id="3.40.50.720:FF:000084">
    <property type="entry name" value="Short-chain dehydrogenase reductase"/>
    <property type="match status" value="1"/>
</dbReference>
<gene>
    <name evidence="6" type="ORF">BN000_04395</name>
</gene>
<protein>
    <submittedName>
        <fullName evidence="6">Short-chain alcohol dehydrogenase</fullName>
    </submittedName>
</protein>
<evidence type="ECO:0000256" key="4">
    <source>
        <dbReference type="RuleBase" id="RU000363"/>
    </source>
</evidence>
<reference evidence="7" key="1">
    <citation type="submission" date="2015-03" db="EMBL/GenBank/DDBJ databases">
        <authorList>
            <person name="Urmite Genomes"/>
        </authorList>
    </citation>
    <scope>NUCLEOTIDE SEQUENCE [LARGE SCALE GENOMIC DNA]</scope>
    <source>
        <strain evidence="7">CSUR P1344</strain>
    </source>
</reference>
<feature type="domain" description="Ketoreductase" evidence="5">
    <location>
        <begin position="9"/>
        <end position="190"/>
    </location>
</feature>